<keyword evidence="3" id="KW-1185">Reference proteome</keyword>
<sequence>MPPVRKRKNNKIDNTTRERIIDLVIDQGKSMASVASNFNIPASTIRNIVNTFIQTSRVAKLPRGGNRSSRIEQVHLDWLIEKMDKFAGRPVQWLSNKLNENFLIQPPLAQRTVDKAINKLTAYTLKLMRVEPERYNDPERIEGR</sequence>
<dbReference type="SUPFAM" id="SSF46689">
    <property type="entry name" value="Homeodomain-like"/>
    <property type="match status" value="1"/>
</dbReference>
<feature type="domain" description="Insertion element IS150 protein InsJ-like helix-turn-helix" evidence="1">
    <location>
        <begin position="17"/>
        <end position="66"/>
    </location>
</feature>
<dbReference type="InterPro" id="IPR009057">
    <property type="entry name" value="Homeodomain-like_sf"/>
</dbReference>
<gene>
    <name evidence="2" type="ORF">BG006_001365</name>
</gene>
<proteinExistence type="predicted"/>
<evidence type="ECO:0000313" key="3">
    <source>
        <dbReference type="Proteomes" id="UP000696485"/>
    </source>
</evidence>
<dbReference type="InterPro" id="IPR036388">
    <property type="entry name" value="WH-like_DNA-bd_sf"/>
</dbReference>
<dbReference type="GO" id="GO:0003677">
    <property type="term" value="F:DNA binding"/>
    <property type="evidence" value="ECO:0007669"/>
    <property type="project" value="InterPro"/>
</dbReference>
<organism evidence="2 3">
    <name type="scientific">Podila minutissima</name>
    <dbReference type="NCBI Taxonomy" id="64525"/>
    <lineage>
        <taxon>Eukaryota</taxon>
        <taxon>Fungi</taxon>
        <taxon>Fungi incertae sedis</taxon>
        <taxon>Mucoromycota</taxon>
        <taxon>Mortierellomycotina</taxon>
        <taxon>Mortierellomycetes</taxon>
        <taxon>Mortierellales</taxon>
        <taxon>Mortierellaceae</taxon>
        <taxon>Podila</taxon>
    </lineage>
</organism>
<dbReference type="Proteomes" id="UP000696485">
    <property type="component" value="Unassembled WGS sequence"/>
</dbReference>
<evidence type="ECO:0000259" key="1">
    <source>
        <dbReference type="Pfam" id="PF13518"/>
    </source>
</evidence>
<comment type="caution">
    <text evidence="2">The sequence shown here is derived from an EMBL/GenBank/DDBJ whole genome shotgun (WGS) entry which is preliminary data.</text>
</comment>
<name>A0A9P5SDV8_9FUNG</name>
<dbReference type="Gene3D" id="1.10.10.10">
    <property type="entry name" value="Winged helix-like DNA-binding domain superfamily/Winged helix DNA-binding domain"/>
    <property type="match status" value="1"/>
</dbReference>
<dbReference type="Pfam" id="PF13518">
    <property type="entry name" value="HTH_28"/>
    <property type="match status" value="1"/>
</dbReference>
<dbReference type="InterPro" id="IPR055247">
    <property type="entry name" value="InsJ-like_HTH"/>
</dbReference>
<dbReference type="AlphaFoldDB" id="A0A9P5SDV8"/>
<evidence type="ECO:0000313" key="2">
    <source>
        <dbReference type="EMBL" id="KAF9323523.1"/>
    </source>
</evidence>
<protein>
    <recommendedName>
        <fullName evidence="1">Insertion element IS150 protein InsJ-like helix-turn-helix domain-containing protein</fullName>
    </recommendedName>
</protein>
<dbReference type="EMBL" id="JAAAUY010001267">
    <property type="protein sequence ID" value="KAF9323523.1"/>
    <property type="molecule type" value="Genomic_DNA"/>
</dbReference>
<accession>A0A9P5SDV8</accession>
<reference evidence="2" key="1">
    <citation type="journal article" date="2020" name="Fungal Divers.">
        <title>Resolving the Mortierellaceae phylogeny through synthesis of multi-gene phylogenetics and phylogenomics.</title>
        <authorList>
            <person name="Vandepol N."/>
            <person name="Liber J."/>
            <person name="Desiro A."/>
            <person name="Na H."/>
            <person name="Kennedy M."/>
            <person name="Barry K."/>
            <person name="Grigoriev I.V."/>
            <person name="Miller A.N."/>
            <person name="O'Donnell K."/>
            <person name="Stajich J.E."/>
            <person name="Bonito G."/>
        </authorList>
    </citation>
    <scope>NUCLEOTIDE SEQUENCE</scope>
    <source>
        <strain evidence="2">NVP1</strain>
    </source>
</reference>